<dbReference type="RefSeq" id="WP_136959539.1">
    <property type="nucleotide sequence ID" value="NZ_CP039690.1"/>
</dbReference>
<keyword evidence="2" id="KW-1185">Reference proteome</keyword>
<sequence>MSHKALLLVMMEPPAGLEEEFNDWYDSEHFPQRSALPGFETGRRFVCLDGWPRWLALYDLASAEALQTPDYRAVSGANATPWSRRILPRMIGRHRLVARQVSPGNAIITAAPTTRLALAKYPGIGKADEPAVITALGARLEALPAAAQVRAFRPMADDGDDLWLVSAFNQPVGADDLRHAIGAVDGRGAEILNIYAPYRRS</sequence>
<dbReference type="InterPro" id="IPR011008">
    <property type="entry name" value="Dimeric_a/b-barrel"/>
</dbReference>
<evidence type="ECO:0000313" key="2">
    <source>
        <dbReference type="Proteomes" id="UP000298781"/>
    </source>
</evidence>
<dbReference type="KEGG" id="pstg:E8M01_07385"/>
<dbReference type="Proteomes" id="UP000298781">
    <property type="component" value="Chromosome"/>
</dbReference>
<dbReference type="AlphaFoldDB" id="A0A4D7AZ71"/>
<gene>
    <name evidence="1" type="ORF">E8M01_07385</name>
</gene>
<dbReference type="EMBL" id="CP039690">
    <property type="protein sequence ID" value="QCI64083.1"/>
    <property type="molecule type" value="Genomic_DNA"/>
</dbReference>
<evidence type="ECO:0000313" key="1">
    <source>
        <dbReference type="EMBL" id="QCI64083.1"/>
    </source>
</evidence>
<dbReference type="OrthoDB" id="3034735at2"/>
<proteinExistence type="predicted"/>
<organism evidence="1 2">
    <name type="scientific">Phreatobacter stygius</name>
    <dbReference type="NCBI Taxonomy" id="1940610"/>
    <lineage>
        <taxon>Bacteria</taxon>
        <taxon>Pseudomonadati</taxon>
        <taxon>Pseudomonadota</taxon>
        <taxon>Alphaproteobacteria</taxon>
        <taxon>Hyphomicrobiales</taxon>
        <taxon>Phreatobacteraceae</taxon>
        <taxon>Phreatobacter</taxon>
    </lineage>
</organism>
<reference evidence="1 2" key="1">
    <citation type="submission" date="2019-04" db="EMBL/GenBank/DDBJ databases">
        <title>Phreatobacter aquaticus sp. nov.</title>
        <authorList>
            <person name="Choi A."/>
        </authorList>
    </citation>
    <scope>NUCLEOTIDE SEQUENCE [LARGE SCALE GENOMIC DNA]</scope>
    <source>
        <strain evidence="1 2">KCTC 52518</strain>
    </source>
</reference>
<dbReference type="SUPFAM" id="SSF54909">
    <property type="entry name" value="Dimeric alpha+beta barrel"/>
    <property type="match status" value="1"/>
</dbReference>
<accession>A0A4D7AZ71</accession>
<protein>
    <submittedName>
        <fullName evidence="1">Uncharacterized protein</fullName>
    </submittedName>
</protein>
<name>A0A4D7AZ71_9HYPH</name>